<organism evidence="1 2">
    <name type="scientific">Choristoneura fumiferana</name>
    <name type="common">Spruce budworm moth</name>
    <name type="synonym">Archips fumiferana</name>
    <dbReference type="NCBI Taxonomy" id="7141"/>
    <lineage>
        <taxon>Eukaryota</taxon>
        <taxon>Metazoa</taxon>
        <taxon>Ecdysozoa</taxon>
        <taxon>Arthropoda</taxon>
        <taxon>Hexapoda</taxon>
        <taxon>Insecta</taxon>
        <taxon>Pterygota</taxon>
        <taxon>Neoptera</taxon>
        <taxon>Endopterygota</taxon>
        <taxon>Lepidoptera</taxon>
        <taxon>Glossata</taxon>
        <taxon>Ditrysia</taxon>
        <taxon>Tortricoidea</taxon>
        <taxon>Tortricidae</taxon>
        <taxon>Tortricinae</taxon>
        <taxon>Choristoneura</taxon>
    </lineage>
</organism>
<sequence>MKTQWCANIVQSAALFGSLQLFGTIACHQLARAILLRYERERAYDSGGAKQYLMGCAADNKGNYTGQVTIKLLDSEGKLTPAAPKVNSHMFDDFQPPEQPGFRKGYSTVDHIHALRQVKQKTEEYNLPLCLAFVDYEKAFDPIETWFVL</sequence>
<gene>
    <name evidence="1" type="ORF">MSG28_007062</name>
</gene>
<accession>A0ACC0JMA4</accession>
<evidence type="ECO:0000313" key="1">
    <source>
        <dbReference type="EMBL" id="KAI8425286.1"/>
    </source>
</evidence>
<keyword evidence="2" id="KW-1185">Reference proteome</keyword>
<comment type="caution">
    <text evidence="1">The sequence shown here is derived from an EMBL/GenBank/DDBJ whole genome shotgun (WGS) entry which is preliminary data.</text>
</comment>
<reference evidence="1 2" key="1">
    <citation type="journal article" date="2022" name="Genome Biol. Evol.">
        <title>The Spruce Budworm Genome: Reconstructing the Evolutionary History of Antifreeze Proteins.</title>
        <authorList>
            <person name="Beliveau C."/>
            <person name="Gagne P."/>
            <person name="Picq S."/>
            <person name="Vernygora O."/>
            <person name="Keeling C.I."/>
            <person name="Pinkney K."/>
            <person name="Doucet D."/>
            <person name="Wen F."/>
            <person name="Johnston J.S."/>
            <person name="Maaroufi H."/>
            <person name="Boyle B."/>
            <person name="Laroche J."/>
            <person name="Dewar K."/>
            <person name="Juretic N."/>
            <person name="Blackburn G."/>
            <person name="Nisole A."/>
            <person name="Brunet B."/>
            <person name="Brandao M."/>
            <person name="Lumley L."/>
            <person name="Duan J."/>
            <person name="Quan G."/>
            <person name="Lucarotti C.J."/>
            <person name="Roe A.D."/>
            <person name="Sperling F.A.H."/>
            <person name="Levesque R.C."/>
            <person name="Cusson M."/>
        </authorList>
    </citation>
    <scope>NUCLEOTIDE SEQUENCE [LARGE SCALE GENOMIC DNA]</scope>
    <source>
        <strain evidence="1">Glfc:IPQL:Cfum</strain>
    </source>
</reference>
<proteinExistence type="predicted"/>
<evidence type="ECO:0000313" key="2">
    <source>
        <dbReference type="Proteomes" id="UP001064048"/>
    </source>
</evidence>
<protein>
    <submittedName>
        <fullName evidence="1">Uncharacterized protein</fullName>
    </submittedName>
</protein>
<dbReference type="Proteomes" id="UP001064048">
    <property type="component" value="Chromosome 11"/>
</dbReference>
<dbReference type="EMBL" id="CM046111">
    <property type="protein sequence ID" value="KAI8425286.1"/>
    <property type="molecule type" value="Genomic_DNA"/>
</dbReference>
<name>A0ACC0JMA4_CHOFU</name>